<dbReference type="EMBL" id="JBHUFV010000038">
    <property type="protein sequence ID" value="MFD1935065.1"/>
    <property type="molecule type" value="Genomic_DNA"/>
</dbReference>
<evidence type="ECO:0000313" key="1">
    <source>
        <dbReference type="EMBL" id="MFD1935065.1"/>
    </source>
</evidence>
<sequence>MSKYMRVILVVCEQTSPAGSCRQRAMDYDEGQYKYYAGPRSLPAGGRCILAMGKIYSTEVRTSPMASHCG</sequence>
<accession>A0ABW4T1N5</accession>
<dbReference type="Proteomes" id="UP001597368">
    <property type="component" value="Unassembled WGS sequence"/>
</dbReference>
<protein>
    <submittedName>
        <fullName evidence="1">Uncharacterized protein</fullName>
    </submittedName>
</protein>
<organism evidence="1 2">
    <name type="scientific">Nonomuraea mangrovi</name>
    <dbReference type="NCBI Taxonomy" id="2316207"/>
    <lineage>
        <taxon>Bacteria</taxon>
        <taxon>Bacillati</taxon>
        <taxon>Actinomycetota</taxon>
        <taxon>Actinomycetes</taxon>
        <taxon>Streptosporangiales</taxon>
        <taxon>Streptosporangiaceae</taxon>
        <taxon>Nonomuraea</taxon>
    </lineage>
</organism>
<comment type="caution">
    <text evidence="1">The sequence shown here is derived from an EMBL/GenBank/DDBJ whole genome shotgun (WGS) entry which is preliminary data.</text>
</comment>
<name>A0ABW4T1N5_9ACTN</name>
<gene>
    <name evidence="1" type="ORF">ACFSKW_26680</name>
</gene>
<reference evidence="2" key="1">
    <citation type="journal article" date="2019" name="Int. J. Syst. Evol. Microbiol.">
        <title>The Global Catalogue of Microorganisms (GCM) 10K type strain sequencing project: providing services to taxonomists for standard genome sequencing and annotation.</title>
        <authorList>
            <consortium name="The Broad Institute Genomics Platform"/>
            <consortium name="The Broad Institute Genome Sequencing Center for Infectious Disease"/>
            <person name="Wu L."/>
            <person name="Ma J."/>
        </authorList>
    </citation>
    <scope>NUCLEOTIDE SEQUENCE [LARGE SCALE GENOMIC DNA]</scope>
    <source>
        <strain evidence="2">ICMP 6774ER</strain>
    </source>
</reference>
<evidence type="ECO:0000313" key="2">
    <source>
        <dbReference type="Proteomes" id="UP001597368"/>
    </source>
</evidence>
<keyword evidence="2" id="KW-1185">Reference proteome</keyword>
<dbReference type="RefSeq" id="WP_379575180.1">
    <property type="nucleotide sequence ID" value="NZ_JBHUFV010000038.1"/>
</dbReference>
<proteinExistence type="predicted"/>